<keyword evidence="1" id="KW-1133">Transmembrane helix</keyword>
<protein>
    <submittedName>
        <fullName evidence="2">Uncharacterized protein</fullName>
    </submittedName>
</protein>
<evidence type="ECO:0000256" key="1">
    <source>
        <dbReference type="SAM" id="Phobius"/>
    </source>
</evidence>
<keyword evidence="1" id="KW-0472">Membrane</keyword>
<accession>A0A419UX19</accession>
<keyword evidence="1" id="KW-0812">Transmembrane</keyword>
<keyword evidence="3" id="KW-1185">Reference proteome</keyword>
<reference evidence="2 3" key="1">
    <citation type="submission" date="2018-09" db="EMBL/GenBank/DDBJ databases">
        <title>Genomic Encyclopedia of Archaeal and Bacterial Type Strains, Phase II (KMG-II): from individual species to whole genera.</title>
        <authorList>
            <person name="Goeker M."/>
        </authorList>
    </citation>
    <scope>NUCLEOTIDE SEQUENCE [LARGE SCALE GENOMIC DNA]</scope>
    <source>
        <strain evidence="2 3">DSM 17008</strain>
    </source>
</reference>
<dbReference type="EMBL" id="RAPK01000011">
    <property type="protein sequence ID" value="RKD69666.1"/>
    <property type="molecule type" value="Genomic_DNA"/>
</dbReference>
<dbReference type="Proteomes" id="UP000285120">
    <property type="component" value="Unassembled WGS sequence"/>
</dbReference>
<gene>
    <name evidence="2" type="ORF">ATL39_3092</name>
</gene>
<evidence type="ECO:0000313" key="2">
    <source>
        <dbReference type="EMBL" id="RKD69666.1"/>
    </source>
</evidence>
<feature type="transmembrane region" description="Helical" evidence="1">
    <location>
        <begin position="12"/>
        <end position="31"/>
    </location>
</feature>
<sequence>MRRSYSMVSIMYHVFLLVAGIIIISSGYSLIEMNLKKHNHEK</sequence>
<evidence type="ECO:0000313" key="3">
    <source>
        <dbReference type="Proteomes" id="UP000285120"/>
    </source>
</evidence>
<organism evidence="2 3">
    <name type="scientific">Sinobaca qinghaiensis</name>
    <dbReference type="NCBI Taxonomy" id="342944"/>
    <lineage>
        <taxon>Bacteria</taxon>
        <taxon>Bacillati</taxon>
        <taxon>Bacillota</taxon>
        <taxon>Bacilli</taxon>
        <taxon>Bacillales</taxon>
        <taxon>Sporolactobacillaceae</taxon>
        <taxon>Sinobaca</taxon>
    </lineage>
</organism>
<comment type="caution">
    <text evidence="2">The sequence shown here is derived from an EMBL/GenBank/DDBJ whole genome shotgun (WGS) entry which is preliminary data.</text>
</comment>
<name>A0A419UX19_9BACL</name>
<proteinExistence type="predicted"/>
<dbReference type="RefSeq" id="WP_281270899.1">
    <property type="nucleotide sequence ID" value="NZ_RAPK01000011.1"/>
</dbReference>
<dbReference type="AlphaFoldDB" id="A0A419UX19"/>